<dbReference type="InterPro" id="IPR001845">
    <property type="entry name" value="HTH_ArsR_DNA-bd_dom"/>
</dbReference>
<dbReference type="NCBIfam" id="NF033788">
    <property type="entry name" value="HTH_metalloreg"/>
    <property type="match status" value="1"/>
</dbReference>
<sequence>MIERQDQALDRVFHALSDPSRRAMLKRLADGPLTVGELAEPLPMSLAAASRHIKVLEDSGLLDRHVSWRTHTCTLNAKPLAAIRSWVEFYERFWSERFDTLEELFESRRKTRRKISP</sequence>
<evidence type="ECO:0000313" key="3">
    <source>
        <dbReference type="Proteomes" id="UP000018542"/>
    </source>
</evidence>
<dbReference type="PROSITE" id="PS50987">
    <property type="entry name" value="HTH_ARSR_2"/>
    <property type="match status" value="1"/>
</dbReference>
<keyword evidence="3" id="KW-1185">Reference proteome</keyword>
<dbReference type="GO" id="GO:0003700">
    <property type="term" value="F:DNA-binding transcription factor activity"/>
    <property type="evidence" value="ECO:0007669"/>
    <property type="project" value="InterPro"/>
</dbReference>
<reference evidence="2 3" key="1">
    <citation type="journal article" date="2014" name="Genome Announc.">
        <title>Complete Genome Sequence of Hyphomicrobium nitrativorans Strain NL23, a Denitrifying Bacterium Isolated from Biofilm of a Methanol-Fed Denitrification System Treating Seawater at the Montreal Biodome.</title>
        <authorList>
            <person name="Martineau C."/>
            <person name="Villeneuve C."/>
            <person name="Mauffrey F."/>
            <person name="Villemur R."/>
        </authorList>
    </citation>
    <scope>NUCLEOTIDE SEQUENCE [LARGE SCALE GENOMIC DNA]</scope>
    <source>
        <strain evidence="2">NL23</strain>
    </source>
</reference>
<evidence type="ECO:0000259" key="1">
    <source>
        <dbReference type="PROSITE" id="PS50987"/>
    </source>
</evidence>
<dbReference type="PATRIC" id="fig|1029756.8.peg.1056"/>
<dbReference type="PRINTS" id="PR00778">
    <property type="entry name" value="HTHARSR"/>
</dbReference>
<dbReference type="InterPro" id="IPR011991">
    <property type="entry name" value="ArsR-like_HTH"/>
</dbReference>
<protein>
    <submittedName>
        <fullName evidence="2">ArsR family transcriptional regulator</fullName>
    </submittedName>
</protein>
<organism evidence="2 3">
    <name type="scientific">Hyphomicrobium nitrativorans NL23</name>
    <dbReference type="NCBI Taxonomy" id="1029756"/>
    <lineage>
        <taxon>Bacteria</taxon>
        <taxon>Pseudomonadati</taxon>
        <taxon>Pseudomonadota</taxon>
        <taxon>Alphaproteobacteria</taxon>
        <taxon>Hyphomicrobiales</taxon>
        <taxon>Hyphomicrobiaceae</taxon>
        <taxon>Hyphomicrobium</taxon>
    </lineage>
</organism>
<dbReference type="CDD" id="cd00090">
    <property type="entry name" value="HTH_ARSR"/>
    <property type="match status" value="1"/>
</dbReference>
<dbReference type="STRING" id="1029756.W911_05015"/>
<name>V5SD57_9HYPH</name>
<dbReference type="PANTHER" id="PTHR38600:SF2">
    <property type="entry name" value="SLL0088 PROTEIN"/>
    <property type="match status" value="1"/>
</dbReference>
<gene>
    <name evidence="2" type="ORF">W911_05015</name>
</gene>
<dbReference type="RefSeq" id="WP_023786407.1">
    <property type="nucleotide sequence ID" value="NC_022997.1"/>
</dbReference>
<dbReference type="KEGG" id="hni:W911_05015"/>
<dbReference type="InterPro" id="IPR036390">
    <property type="entry name" value="WH_DNA-bd_sf"/>
</dbReference>
<dbReference type="OrthoDB" id="9798998at2"/>
<dbReference type="AlphaFoldDB" id="V5SD57"/>
<dbReference type="EMBL" id="CP006912">
    <property type="protein sequence ID" value="AHB47884.1"/>
    <property type="molecule type" value="Genomic_DNA"/>
</dbReference>
<dbReference type="HOGENOM" id="CLU_097806_0_2_5"/>
<dbReference type="Gene3D" id="1.10.10.10">
    <property type="entry name" value="Winged helix-like DNA-binding domain superfamily/Winged helix DNA-binding domain"/>
    <property type="match status" value="1"/>
</dbReference>
<dbReference type="SUPFAM" id="SSF46785">
    <property type="entry name" value="Winged helix' DNA-binding domain"/>
    <property type="match status" value="1"/>
</dbReference>
<dbReference type="InterPro" id="IPR036388">
    <property type="entry name" value="WH-like_DNA-bd_sf"/>
</dbReference>
<dbReference type="Pfam" id="PF12840">
    <property type="entry name" value="HTH_20"/>
    <property type="match status" value="1"/>
</dbReference>
<dbReference type="PANTHER" id="PTHR38600">
    <property type="entry name" value="TRANSCRIPTIONAL REGULATORY PROTEIN"/>
    <property type="match status" value="1"/>
</dbReference>
<dbReference type="Proteomes" id="UP000018542">
    <property type="component" value="Chromosome"/>
</dbReference>
<accession>V5SD57</accession>
<feature type="domain" description="HTH arsR-type" evidence="1">
    <location>
        <begin position="1"/>
        <end position="95"/>
    </location>
</feature>
<dbReference type="SMART" id="SM00418">
    <property type="entry name" value="HTH_ARSR"/>
    <property type="match status" value="1"/>
</dbReference>
<proteinExistence type="predicted"/>
<evidence type="ECO:0000313" key="2">
    <source>
        <dbReference type="EMBL" id="AHB47884.1"/>
    </source>
</evidence>